<comment type="caution">
    <text evidence="2">The sequence shown here is derived from an EMBL/GenBank/DDBJ whole genome shotgun (WGS) entry which is preliminary data.</text>
</comment>
<proteinExistence type="predicted"/>
<accession>A0ABW3B6S4</accession>
<sequence length="164" mass="17526">MKNIVLGLIAVFGVLTMNAQAFNGKGDTKFQVGASFQDNGTGIAVSYDKGLGENFSLGLGAGYVLGVEELIGADFTDRFNLVARFNANLSSVIDLGDHIDIYPGLNLSLKQFGGHLGARYFFGDGFGIFTEFSVPFAKYDNTELSAAQLLNNQFVFAVGAVFNL</sequence>
<name>A0ABW3B6S4_9FLAO</name>
<keyword evidence="1" id="KW-0732">Signal</keyword>
<dbReference type="RefSeq" id="WP_379935927.1">
    <property type="nucleotide sequence ID" value="NZ_JBHTHY010000014.1"/>
</dbReference>
<evidence type="ECO:0000256" key="1">
    <source>
        <dbReference type="SAM" id="SignalP"/>
    </source>
</evidence>
<evidence type="ECO:0000313" key="2">
    <source>
        <dbReference type="EMBL" id="MFD0799023.1"/>
    </source>
</evidence>
<keyword evidence="3" id="KW-1185">Reference proteome</keyword>
<feature type="chain" id="PRO_5045889898" evidence="1">
    <location>
        <begin position="22"/>
        <end position="164"/>
    </location>
</feature>
<protein>
    <submittedName>
        <fullName evidence="2">DUF6646 family protein</fullName>
    </submittedName>
</protein>
<evidence type="ECO:0000313" key="3">
    <source>
        <dbReference type="Proteomes" id="UP001597012"/>
    </source>
</evidence>
<feature type="signal peptide" evidence="1">
    <location>
        <begin position="1"/>
        <end position="21"/>
    </location>
</feature>
<dbReference type="Pfam" id="PF20351">
    <property type="entry name" value="DUF6646"/>
    <property type="match status" value="1"/>
</dbReference>
<dbReference type="InterPro" id="IPR046588">
    <property type="entry name" value="DUF6646"/>
</dbReference>
<organism evidence="2 3">
    <name type="scientific">Maribacter chungangensis</name>
    <dbReference type="NCBI Taxonomy" id="1069117"/>
    <lineage>
        <taxon>Bacteria</taxon>
        <taxon>Pseudomonadati</taxon>
        <taxon>Bacteroidota</taxon>
        <taxon>Flavobacteriia</taxon>
        <taxon>Flavobacteriales</taxon>
        <taxon>Flavobacteriaceae</taxon>
        <taxon>Maribacter</taxon>
    </lineage>
</organism>
<reference evidence="3" key="1">
    <citation type="journal article" date="2019" name="Int. J. Syst. Evol. Microbiol.">
        <title>The Global Catalogue of Microorganisms (GCM) 10K type strain sequencing project: providing services to taxonomists for standard genome sequencing and annotation.</title>
        <authorList>
            <consortium name="The Broad Institute Genomics Platform"/>
            <consortium name="The Broad Institute Genome Sequencing Center for Infectious Disease"/>
            <person name="Wu L."/>
            <person name="Ma J."/>
        </authorList>
    </citation>
    <scope>NUCLEOTIDE SEQUENCE [LARGE SCALE GENOMIC DNA]</scope>
    <source>
        <strain evidence="3">CCUG 61948</strain>
    </source>
</reference>
<gene>
    <name evidence="2" type="ORF">ACFQZJ_16235</name>
</gene>
<dbReference type="Proteomes" id="UP001597012">
    <property type="component" value="Unassembled WGS sequence"/>
</dbReference>
<dbReference type="EMBL" id="JBHTHY010000014">
    <property type="protein sequence ID" value="MFD0799023.1"/>
    <property type="molecule type" value="Genomic_DNA"/>
</dbReference>